<dbReference type="Proteomes" id="UP001143856">
    <property type="component" value="Unassembled WGS sequence"/>
</dbReference>
<accession>A0ACC1NF43</accession>
<evidence type="ECO:0000313" key="1">
    <source>
        <dbReference type="EMBL" id="KAJ2977126.1"/>
    </source>
</evidence>
<evidence type="ECO:0000313" key="2">
    <source>
        <dbReference type="Proteomes" id="UP001143856"/>
    </source>
</evidence>
<reference evidence="1" key="1">
    <citation type="submission" date="2022-10" db="EMBL/GenBank/DDBJ databases">
        <title>Genome Sequence of Xylaria curta.</title>
        <authorList>
            <person name="Buettner E."/>
        </authorList>
    </citation>
    <scope>NUCLEOTIDE SEQUENCE</scope>
    <source>
        <strain evidence="1">Babe10</strain>
    </source>
</reference>
<name>A0ACC1NF43_9PEZI</name>
<keyword evidence="2" id="KW-1185">Reference proteome</keyword>
<comment type="caution">
    <text evidence="1">The sequence shown here is derived from an EMBL/GenBank/DDBJ whole genome shotgun (WGS) entry which is preliminary data.</text>
</comment>
<organism evidence="1 2">
    <name type="scientific">Xylaria curta</name>
    <dbReference type="NCBI Taxonomy" id="42375"/>
    <lineage>
        <taxon>Eukaryota</taxon>
        <taxon>Fungi</taxon>
        <taxon>Dikarya</taxon>
        <taxon>Ascomycota</taxon>
        <taxon>Pezizomycotina</taxon>
        <taxon>Sordariomycetes</taxon>
        <taxon>Xylariomycetidae</taxon>
        <taxon>Xylariales</taxon>
        <taxon>Xylariaceae</taxon>
        <taxon>Xylaria</taxon>
    </lineage>
</organism>
<proteinExistence type="predicted"/>
<dbReference type="EMBL" id="JAPDGR010002199">
    <property type="protein sequence ID" value="KAJ2977126.1"/>
    <property type="molecule type" value="Genomic_DNA"/>
</dbReference>
<gene>
    <name evidence="1" type="ORF">NUW58_g7905</name>
</gene>
<sequence length="187" mass="21024">MSRTLIRSAVRRAQIIATKRIDVAVQNLLIMCTFPDHVWYTTGSATRCVTCNNVNDWDSIIPGHQASTVEICATMVKRDFANQRVFASIEDFNAAMRELPGVEAIWKIVGALQDLLIAALWFNFHAKRNKAAEKMAQAKRHVAAVARMKEHIRRTPLHLQTLKRGSRVFKSSPLRSVVNADETPDDG</sequence>
<protein>
    <submittedName>
        <fullName evidence="1">Uncharacterized protein</fullName>
    </submittedName>
</protein>